<protein>
    <submittedName>
        <fullName evidence="4">Uncharacterized protein</fullName>
    </submittedName>
</protein>
<dbReference type="AlphaFoldDB" id="M1YVX9"/>
<dbReference type="OrthoDB" id="9766710at2"/>
<dbReference type="Pfam" id="PF13424">
    <property type="entry name" value="TPR_12"/>
    <property type="match status" value="1"/>
</dbReference>
<reference evidence="4 5" key="1">
    <citation type="journal article" date="2013" name="Front. Microbiol.">
        <title>The genome of Nitrospina gracilis illuminates the metabolism and evolution of the major marine nitrite oxidizer.</title>
        <authorList>
            <person name="Luecker S."/>
            <person name="Nowka B."/>
            <person name="Rattei T."/>
            <person name="Spieck E."/>
            <person name="and Daims H."/>
        </authorList>
    </citation>
    <scope>NUCLEOTIDE SEQUENCE [LARGE SCALE GENOMIC DNA]</scope>
    <source>
        <strain evidence="4 5">3/211</strain>
    </source>
</reference>
<proteinExistence type="predicted"/>
<evidence type="ECO:0000256" key="1">
    <source>
        <dbReference type="ARBA" id="ARBA00022737"/>
    </source>
</evidence>
<dbReference type="PANTHER" id="PTHR45641:SF19">
    <property type="entry name" value="NEPHROCYSTIN-3"/>
    <property type="match status" value="1"/>
</dbReference>
<organism evidence="4 5">
    <name type="scientific">Nitrospina gracilis (strain 3/211)</name>
    <dbReference type="NCBI Taxonomy" id="1266370"/>
    <lineage>
        <taxon>Bacteria</taxon>
        <taxon>Pseudomonadati</taxon>
        <taxon>Nitrospinota/Tectimicrobiota group</taxon>
        <taxon>Nitrospinota</taxon>
        <taxon>Nitrospinia</taxon>
        <taxon>Nitrospinales</taxon>
        <taxon>Nitrospinaceae</taxon>
        <taxon>Nitrospina</taxon>
    </lineage>
</organism>
<dbReference type="InterPro" id="IPR011990">
    <property type="entry name" value="TPR-like_helical_dom_sf"/>
</dbReference>
<dbReference type="PROSITE" id="PS50005">
    <property type="entry name" value="TPR"/>
    <property type="match status" value="1"/>
</dbReference>
<feature type="repeat" description="TPR" evidence="3">
    <location>
        <begin position="87"/>
        <end position="120"/>
    </location>
</feature>
<dbReference type="InParanoid" id="M1YVX9"/>
<sequence>MNSNEWVRLGKEAQANGLFDQAVDYYNQALNERIKTCGEYHPEASFIYSNIGSIFFKKKDYAMAAQNMYQALQGFHRVCSPDHPLLAQTCNNLGLALAGQGEYDKAIQFFERAHQIARQSGMRDMAHEIERKIKSLFSRMGQAVA</sequence>
<keyword evidence="5" id="KW-1185">Reference proteome</keyword>
<accession>M1YVX9</accession>
<evidence type="ECO:0000256" key="3">
    <source>
        <dbReference type="PROSITE-ProRule" id="PRU00339"/>
    </source>
</evidence>
<dbReference type="RefSeq" id="WP_005005923.1">
    <property type="nucleotide sequence ID" value="NZ_HG422173.1"/>
</dbReference>
<dbReference type="SMART" id="SM00028">
    <property type="entry name" value="TPR"/>
    <property type="match status" value="3"/>
</dbReference>
<dbReference type="InterPro" id="IPR019734">
    <property type="entry name" value="TPR_rpt"/>
</dbReference>
<dbReference type="Gene3D" id="1.25.40.10">
    <property type="entry name" value="Tetratricopeptide repeat domain"/>
    <property type="match status" value="1"/>
</dbReference>
<name>M1YVX9_NITG3</name>
<dbReference type="Proteomes" id="UP000011704">
    <property type="component" value="Unassembled WGS sequence"/>
</dbReference>
<comment type="caution">
    <text evidence="4">The sequence shown here is derived from an EMBL/GenBank/DDBJ whole genome shotgun (WGS) entry which is preliminary data.</text>
</comment>
<gene>
    <name evidence="4" type="ORF">NITGR_1050034</name>
</gene>
<evidence type="ECO:0000313" key="4">
    <source>
        <dbReference type="EMBL" id="CCQ89471.1"/>
    </source>
</evidence>
<evidence type="ECO:0000256" key="2">
    <source>
        <dbReference type="ARBA" id="ARBA00022803"/>
    </source>
</evidence>
<dbReference type="SUPFAM" id="SSF48452">
    <property type="entry name" value="TPR-like"/>
    <property type="match status" value="1"/>
</dbReference>
<dbReference type="STRING" id="1266370.NITGR_1050034"/>
<dbReference type="PANTHER" id="PTHR45641">
    <property type="entry name" value="TETRATRICOPEPTIDE REPEAT PROTEIN (AFU_ORTHOLOGUE AFUA_6G03870)"/>
    <property type="match status" value="1"/>
</dbReference>
<dbReference type="EMBL" id="CAQJ01000008">
    <property type="protein sequence ID" value="CCQ89471.1"/>
    <property type="molecule type" value="Genomic_DNA"/>
</dbReference>
<dbReference type="HOGENOM" id="CLU_1784847_0_0_0"/>
<keyword evidence="2 3" id="KW-0802">TPR repeat</keyword>
<keyword evidence="1" id="KW-0677">Repeat</keyword>
<evidence type="ECO:0000313" key="5">
    <source>
        <dbReference type="Proteomes" id="UP000011704"/>
    </source>
</evidence>
<dbReference type="Pfam" id="PF13181">
    <property type="entry name" value="TPR_8"/>
    <property type="match status" value="1"/>
</dbReference>